<accession>A0DSM4</accession>
<evidence type="ECO:0000313" key="2">
    <source>
        <dbReference type="Proteomes" id="UP000000600"/>
    </source>
</evidence>
<name>A0DSM4_PARTE</name>
<dbReference type="Proteomes" id="UP000000600">
    <property type="component" value="Unassembled WGS sequence"/>
</dbReference>
<dbReference type="HOGENOM" id="CLU_1237109_0_0_1"/>
<gene>
    <name evidence="1" type="ORF">GSPATT00039747001</name>
</gene>
<dbReference type="InParanoid" id="A0DSM4"/>
<keyword evidence="2" id="KW-1185">Reference proteome</keyword>
<dbReference type="AlphaFoldDB" id="A0DSM4"/>
<dbReference type="KEGG" id="ptm:GSPATT00039747001"/>
<proteinExistence type="predicted"/>
<dbReference type="RefSeq" id="XP_001453438.1">
    <property type="nucleotide sequence ID" value="XM_001453401.1"/>
</dbReference>
<protein>
    <submittedName>
        <fullName evidence="1">Uncharacterized protein</fullName>
    </submittedName>
</protein>
<sequence length="224" mass="26326">MAMVTMHTVQSNRNISMQWVTRQMCLREPDTANLQVVQIFGSLFEAETRRISILLAFVNSKIQCKVQCYRMEFYFQKTNCGSFVILVNQEEVQTARNEDPKNKKYFIQDHKQKFGMQRIQAPYLNTLKSYLNINFCLEKNNICPIQYQNITQDVSYQVEQFLPVILADVQRYASQNPLLFQSDYSFYTTLSSFQEIIQLDLSGSQFLFKNCFLPMKLDSRFTIG</sequence>
<organism evidence="1 2">
    <name type="scientific">Paramecium tetraurelia</name>
    <dbReference type="NCBI Taxonomy" id="5888"/>
    <lineage>
        <taxon>Eukaryota</taxon>
        <taxon>Sar</taxon>
        <taxon>Alveolata</taxon>
        <taxon>Ciliophora</taxon>
        <taxon>Intramacronucleata</taxon>
        <taxon>Oligohymenophorea</taxon>
        <taxon>Peniculida</taxon>
        <taxon>Parameciidae</taxon>
        <taxon>Paramecium</taxon>
    </lineage>
</organism>
<dbReference type="EMBL" id="CT868562">
    <property type="protein sequence ID" value="CAK86041.1"/>
    <property type="molecule type" value="Genomic_DNA"/>
</dbReference>
<dbReference type="GeneID" id="5039224"/>
<reference evidence="1 2" key="1">
    <citation type="journal article" date="2006" name="Nature">
        <title>Global trends of whole-genome duplications revealed by the ciliate Paramecium tetraurelia.</title>
        <authorList>
            <consortium name="Genoscope"/>
            <person name="Aury J.-M."/>
            <person name="Jaillon O."/>
            <person name="Duret L."/>
            <person name="Noel B."/>
            <person name="Jubin C."/>
            <person name="Porcel B.M."/>
            <person name="Segurens B."/>
            <person name="Daubin V."/>
            <person name="Anthouard V."/>
            <person name="Aiach N."/>
            <person name="Arnaiz O."/>
            <person name="Billaut A."/>
            <person name="Beisson J."/>
            <person name="Blanc I."/>
            <person name="Bouhouche K."/>
            <person name="Camara F."/>
            <person name="Duharcourt S."/>
            <person name="Guigo R."/>
            <person name="Gogendeau D."/>
            <person name="Katinka M."/>
            <person name="Keller A.-M."/>
            <person name="Kissmehl R."/>
            <person name="Klotz C."/>
            <person name="Koll F."/>
            <person name="Le Moue A."/>
            <person name="Lepere C."/>
            <person name="Malinsky S."/>
            <person name="Nowacki M."/>
            <person name="Nowak J.K."/>
            <person name="Plattner H."/>
            <person name="Poulain J."/>
            <person name="Ruiz F."/>
            <person name="Serrano V."/>
            <person name="Zagulski M."/>
            <person name="Dessen P."/>
            <person name="Betermier M."/>
            <person name="Weissenbach J."/>
            <person name="Scarpelli C."/>
            <person name="Schachter V."/>
            <person name="Sperling L."/>
            <person name="Meyer E."/>
            <person name="Cohen J."/>
            <person name="Wincker P."/>
        </authorList>
    </citation>
    <scope>NUCLEOTIDE SEQUENCE [LARGE SCALE GENOMIC DNA]</scope>
    <source>
        <strain evidence="1 2">Stock d4-2</strain>
    </source>
</reference>
<evidence type="ECO:0000313" key="1">
    <source>
        <dbReference type="EMBL" id="CAK86041.1"/>
    </source>
</evidence>